<dbReference type="EMBL" id="JBEYBN010000036">
    <property type="protein sequence ID" value="MEU2269395.1"/>
    <property type="molecule type" value="Genomic_DNA"/>
</dbReference>
<reference evidence="3 4" key="1">
    <citation type="submission" date="2024-06" db="EMBL/GenBank/DDBJ databases">
        <title>The Natural Products Discovery Center: Release of the First 8490 Sequenced Strains for Exploring Actinobacteria Biosynthetic Diversity.</title>
        <authorList>
            <person name="Kalkreuter E."/>
            <person name="Kautsar S.A."/>
            <person name="Yang D."/>
            <person name="Bader C.D."/>
            <person name="Teijaro C.N."/>
            <person name="Fluegel L."/>
            <person name="Davis C.M."/>
            <person name="Simpson J.R."/>
            <person name="Lauterbach L."/>
            <person name="Steele A.D."/>
            <person name="Gui C."/>
            <person name="Meng S."/>
            <person name="Li G."/>
            <person name="Viehrig K."/>
            <person name="Ye F."/>
            <person name="Su P."/>
            <person name="Kiefer A.F."/>
            <person name="Nichols A."/>
            <person name="Cepeda A.J."/>
            <person name="Yan W."/>
            <person name="Fan B."/>
            <person name="Jiang Y."/>
            <person name="Adhikari A."/>
            <person name="Zheng C.-J."/>
            <person name="Schuster L."/>
            <person name="Cowan T.M."/>
            <person name="Smanski M.J."/>
            <person name="Chevrette M.G."/>
            <person name="De Carvalho L.P.S."/>
            <person name="Shen B."/>
        </authorList>
    </citation>
    <scope>NUCLEOTIDE SEQUENCE [LARGE SCALE GENOMIC DNA]</scope>
    <source>
        <strain evidence="3 4">NPDC019583</strain>
    </source>
</reference>
<sequence>MSVLDDPDDELLARVFLSRVIEPGDEAGGRWVREVGVGGVVRRLVEGGAPLPGVSAKRWAGLLARAAVARPRRDLEVARDAGVRFVCPGESEWPGQLDDLGDARPLGLWVRGRPSLRMWALKSVAVVGARACTEYGAHMAATLAAGLAEQGWVVVSGGAYGVDGAAHRGALGTGGATVAVLACGVDRPYPRGHTQLIGRIAEQGLVIGELPPGDHPTPSRFILRNRVIAALTRGTVVVEAAHRSGSLVTARAAQRLGRHTMGVPGPATSALSAGVHELLRAEAALVTDAADVVELVGDIGQLAPDRRGPVLPRDLLEPAARQVLAALPGRRAARPDEIARRAQTTPDDAIARLYELRALGYVERHGDGWKLTRQAVMSVRGGPEP</sequence>
<dbReference type="NCBIfam" id="TIGR00732">
    <property type="entry name" value="dprA"/>
    <property type="match status" value="1"/>
</dbReference>
<dbReference type="Pfam" id="PF02481">
    <property type="entry name" value="DNA_processg_A"/>
    <property type="match status" value="1"/>
</dbReference>
<evidence type="ECO:0000259" key="2">
    <source>
        <dbReference type="Pfam" id="PF02481"/>
    </source>
</evidence>
<name>A0ABV2XZT1_9ACTN</name>
<comment type="caution">
    <text evidence="3">The sequence shown here is derived from an EMBL/GenBank/DDBJ whole genome shotgun (WGS) entry which is preliminary data.</text>
</comment>
<accession>A0ABV2XZT1</accession>
<gene>
    <name evidence="3" type="primary">dprA</name>
    <name evidence="3" type="ORF">ABZ568_23925</name>
</gene>
<evidence type="ECO:0000313" key="4">
    <source>
        <dbReference type="Proteomes" id="UP001550603"/>
    </source>
</evidence>
<dbReference type="InterPro" id="IPR003488">
    <property type="entry name" value="DprA"/>
</dbReference>
<comment type="similarity">
    <text evidence="1">Belongs to the DprA/Smf family.</text>
</comment>
<organism evidence="3 4">
    <name type="scientific">Streptomyces olindensis</name>
    <dbReference type="NCBI Taxonomy" id="358823"/>
    <lineage>
        <taxon>Bacteria</taxon>
        <taxon>Bacillati</taxon>
        <taxon>Actinomycetota</taxon>
        <taxon>Actinomycetes</taxon>
        <taxon>Kitasatosporales</taxon>
        <taxon>Streptomycetaceae</taxon>
        <taxon>Streptomyces</taxon>
    </lineage>
</organism>
<keyword evidence="4" id="KW-1185">Reference proteome</keyword>
<dbReference type="SUPFAM" id="SSF102405">
    <property type="entry name" value="MCP/YpsA-like"/>
    <property type="match status" value="1"/>
</dbReference>
<dbReference type="PANTHER" id="PTHR43022">
    <property type="entry name" value="PROTEIN SMF"/>
    <property type="match status" value="1"/>
</dbReference>
<feature type="domain" description="Smf/DprA SLOG" evidence="2">
    <location>
        <begin position="85"/>
        <end position="295"/>
    </location>
</feature>
<proteinExistence type="inferred from homology"/>
<dbReference type="RefSeq" id="WP_037763872.1">
    <property type="nucleotide sequence ID" value="NZ_JBEYBN010000036.1"/>
</dbReference>
<protein>
    <submittedName>
        <fullName evidence="3">DNA-processing protein DprA</fullName>
    </submittedName>
</protein>
<dbReference type="Proteomes" id="UP001550603">
    <property type="component" value="Unassembled WGS sequence"/>
</dbReference>
<evidence type="ECO:0000313" key="3">
    <source>
        <dbReference type="EMBL" id="MEU2269395.1"/>
    </source>
</evidence>
<dbReference type="InterPro" id="IPR057666">
    <property type="entry name" value="DrpA_SLOG"/>
</dbReference>
<dbReference type="PANTHER" id="PTHR43022:SF1">
    <property type="entry name" value="PROTEIN SMF"/>
    <property type="match status" value="1"/>
</dbReference>
<evidence type="ECO:0000256" key="1">
    <source>
        <dbReference type="ARBA" id="ARBA00006525"/>
    </source>
</evidence>
<dbReference type="Gene3D" id="3.40.50.450">
    <property type="match status" value="1"/>
</dbReference>